<keyword evidence="8" id="KW-0934">Plastid</keyword>
<evidence type="ECO:0000256" key="5">
    <source>
        <dbReference type="ARBA" id="ARBA00023078"/>
    </source>
</evidence>
<sequence length="30" mass="3323">MLSDNQIFMALLVALINGVFAVRLGIALYR</sequence>
<keyword evidence="2 7" id="KW-0812">Transmembrane</keyword>
<keyword evidence="3 7" id="KW-0603">Photosystem I</keyword>
<dbReference type="GO" id="GO:0009522">
    <property type="term" value="C:photosystem I"/>
    <property type="evidence" value="ECO:0007669"/>
    <property type="project" value="UniProtKB-KW"/>
</dbReference>
<dbReference type="SUPFAM" id="SSF81548">
    <property type="entry name" value="Subunit XII of photosystem I reaction centre, PsaM"/>
    <property type="match status" value="1"/>
</dbReference>
<keyword evidence="8" id="KW-0150">Chloroplast</keyword>
<geneLocation type="chloroplast" evidence="8"/>
<proteinExistence type="inferred from homology"/>
<dbReference type="Pfam" id="PF07465">
    <property type="entry name" value="PsaM"/>
    <property type="match status" value="1"/>
</dbReference>
<evidence type="ECO:0000256" key="2">
    <source>
        <dbReference type="ARBA" id="ARBA00022692"/>
    </source>
</evidence>
<dbReference type="InterPro" id="IPR037279">
    <property type="entry name" value="PSI_PsaM_sf"/>
</dbReference>
<accession>A0A1B2RYL0</accession>
<dbReference type="NCBIfam" id="TIGR03053">
    <property type="entry name" value="PS_I_psaM"/>
    <property type="match status" value="1"/>
</dbReference>
<keyword evidence="6 7" id="KW-0472">Membrane</keyword>
<keyword evidence="4 7" id="KW-1133">Transmembrane helix</keyword>
<keyword evidence="5 7" id="KW-0793">Thylakoid</keyword>
<name>A0A1B2RYL0_9CHLO</name>
<evidence type="ECO:0000256" key="4">
    <source>
        <dbReference type="ARBA" id="ARBA00022989"/>
    </source>
</evidence>
<dbReference type="HAMAP" id="MF_00828">
    <property type="entry name" value="PSI_PsaM"/>
    <property type="match status" value="1"/>
</dbReference>
<dbReference type="GO" id="GO:0009535">
    <property type="term" value="C:chloroplast thylakoid membrane"/>
    <property type="evidence" value="ECO:0007669"/>
    <property type="project" value="UniProtKB-SubCell"/>
</dbReference>
<dbReference type="InterPro" id="IPR010010">
    <property type="entry name" value="PSI_PsaM"/>
</dbReference>
<evidence type="ECO:0000313" key="8">
    <source>
        <dbReference type="EMBL" id="AOC61418.1"/>
    </source>
</evidence>
<keyword evidence="1 7" id="KW-0602">Photosynthesis</keyword>
<reference evidence="8" key="1">
    <citation type="journal article" date="2016" name="Genome Biol. Evol.">
        <title>Mitochondrion-to-Chloroplast DNA Transfers and Intragenomic Proliferation of Chloroplast Group II Introns in Gloeotilopsis Green Algae (Ulotrichales, Ulvophyceae).</title>
        <authorList>
            <person name="Turmel M."/>
            <person name="Otis C."/>
            <person name="Lemieux C."/>
        </authorList>
    </citation>
    <scope>NUCLEOTIDE SEQUENCE</scope>
</reference>
<protein>
    <recommendedName>
        <fullName evidence="7">Photosystem I reaction center subunit XII</fullName>
    </recommendedName>
    <alternativeName>
        <fullName evidence="7">PSI-M</fullName>
    </alternativeName>
</protein>
<evidence type="ECO:0000256" key="6">
    <source>
        <dbReference type="ARBA" id="ARBA00023136"/>
    </source>
</evidence>
<comment type="subcellular location">
    <subcellularLocation>
        <location evidence="7">Plastid</location>
        <location evidence="7">Chloroplast thylakoid membrane</location>
        <topology evidence="7">Single-pass membrane protein</topology>
    </subcellularLocation>
</comment>
<dbReference type="AlphaFoldDB" id="A0A1B2RYL0"/>
<feature type="transmembrane region" description="Helical" evidence="7">
    <location>
        <begin position="6"/>
        <end position="29"/>
    </location>
</feature>
<dbReference type="EMBL" id="KX306821">
    <property type="protein sequence ID" value="AOC61418.1"/>
    <property type="molecule type" value="Genomic_DNA"/>
</dbReference>
<gene>
    <name evidence="7 8" type="primary">psaM</name>
</gene>
<comment type="similarity">
    <text evidence="7">Belongs to the PsaM family.</text>
</comment>
<evidence type="ECO:0000256" key="3">
    <source>
        <dbReference type="ARBA" id="ARBA00022836"/>
    </source>
</evidence>
<evidence type="ECO:0000256" key="7">
    <source>
        <dbReference type="HAMAP-Rule" id="MF_00828"/>
    </source>
</evidence>
<evidence type="ECO:0000256" key="1">
    <source>
        <dbReference type="ARBA" id="ARBA00022531"/>
    </source>
</evidence>
<dbReference type="GO" id="GO:0015979">
    <property type="term" value="P:photosynthesis"/>
    <property type="evidence" value="ECO:0007669"/>
    <property type="project" value="UniProtKB-UniRule"/>
</dbReference>
<organism evidence="8">
    <name type="scientific">Rhexinema sarcinoideum</name>
    <dbReference type="NCBI Taxonomy" id="43261"/>
    <lineage>
        <taxon>Eukaryota</taxon>
        <taxon>Viridiplantae</taxon>
        <taxon>Chlorophyta</taxon>
        <taxon>core chlorophytes</taxon>
        <taxon>Ulvophyceae</taxon>
        <taxon>OUU clade</taxon>
        <taxon>Ulotrichales</taxon>
        <taxon>Helicodictyaceae</taxon>
        <taxon>Rhexinema</taxon>
    </lineage>
</organism>